<comment type="caution">
    <text evidence="1">The sequence shown here is derived from an EMBL/GenBank/DDBJ whole genome shotgun (WGS) entry which is preliminary data.</text>
</comment>
<dbReference type="RefSeq" id="WP_370719939.1">
    <property type="nucleotide sequence ID" value="NZ_JBGGTQ010000007.1"/>
</dbReference>
<keyword evidence="2" id="KW-1185">Reference proteome</keyword>
<sequence length="457" mass="48214">MSEHLLVGGNLAMLVAAADLVARGHGVRLLTDGAAPGGYFRGSVVEGETFDNGMVLIERRTEAGGSAADEPTPYAPSALHDWTRFGQRVDDWLTGRVELRRAPSLEVSVDGRRWPDHLLSNRLDVFGHLGTDDPAPFQVGDARHPAVKSTSPTFDEVTYGELAPLVHGARNHAHLITPFARKVLGPSHEHVLARHHRSGWLPLYWPESVASARAGLPVGMPEYPFWSVAGGTVSDVVAGLVGELADSNACEVDTSPVVAVGRDARGWQVRTAAAGRGRASRLAVGLTPARLHEVSGGACAAPVDPPAANGVDLVYCLVRATGARTPVSCLLVTESHLDVYRLTDQDVLAGTDRPWHRVVLEARTRGASVTGAVPGLVGELCALLGVDAEDVRVLGARRAERGIPLLSAPVVEADAARAAATVAWARDAPLSGSLLGLHVTSMNDQIVQGLEIAEELS</sequence>
<evidence type="ECO:0000313" key="2">
    <source>
        <dbReference type="Proteomes" id="UP001566476"/>
    </source>
</evidence>
<name>A0ABV4I4T1_9ACTN</name>
<gene>
    <name evidence="1" type="ORF">AB2L28_15805</name>
</gene>
<evidence type="ECO:0000313" key="1">
    <source>
        <dbReference type="EMBL" id="MEZ0493703.1"/>
    </source>
</evidence>
<accession>A0ABV4I4T1</accession>
<evidence type="ECO:0008006" key="3">
    <source>
        <dbReference type="Google" id="ProtNLM"/>
    </source>
</evidence>
<dbReference type="EMBL" id="JBGGTQ010000007">
    <property type="protein sequence ID" value="MEZ0493703.1"/>
    <property type="molecule type" value="Genomic_DNA"/>
</dbReference>
<reference evidence="1 2" key="1">
    <citation type="submission" date="2024-07" db="EMBL/GenBank/DDBJ databases">
        <authorList>
            <person name="Thanompreechachai J."/>
            <person name="Duangmal K."/>
        </authorList>
    </citation>
    <scope>NUCLEOTIDE SEQUENCE [LARGE SCALE GENOMIC DNA]</scope>
    <source>
        <strain evidence="1 2">TBRC 1896</strain>
    </source>
</reference>
<protein>
    <recommendedName>
        <fullName evidence="3">NAD(P)-binding protein</fullName>
    </recommendedName>
</protein>
<dbReference type="Proteomes" id="UP001566476">
    <property type="component" value="Unassembled WGS sequence"/>
</dbReference>
<organism evidence="1 2">
    <name type="scientific">Kineococcus mangrovi</name>
    <dbReference type="NCBI Taxonomy" id="1660183"/>
    <lineage>
        <taxon>Bacteria</taxon>
        <taxon>Bacillati</taxon>
        <taxon>Actinomycetota</taxon>
        <taxon>Actinomycetes</taxon>
        <taxon>Kineosporiales</taxon>
        <taxon>Kineosporiaceae</taxon>
        <taxon>Kineococcus</taxon>
    </lineage>
</organism>
<proteinExistence type="predicted"/>